<dbReference type="InterPro" id="IPR005964">
    <property type="entry name" value="Glc/Gal_transptr_bac"/>
</dbReference>
<dbReference type="Proteomes" id="UP000193104">
    <property type="component" value="Unassembled WGS sequence"/>
</dbReference>
<evidence type="ECO:0000256" key="9">
    <source>
        <dbReference type="ARBA" id="ARBA00022989"/>
    </source>
</evidence>
<dbReference type="PANTHER" id="PTHR43702">
    <property type="entry name" value="L-FUCOSE-PROTON SYMPORTER"/>
    <property type="match status" value="1"/>
</dbReference>
<feature type="transmembrane region" description="Helical" evidence="11">
    <location>
        <begin position="299"/>
        <end position="319"/>
    </location>
</feature>
<dbReference type="EMBL" id="MLFS01000018">
    <property type="protein sequence ID" value="ORM73596.1"/>
    <property type="molecule type" value="Genomic_DNA"/>
</dbReference>
<comment type="similarity">
    <text evidence="3">Belongs to the major facilitator superfamily. FHS transporter (TC 2.A.1.7) family.</text>
</comment>
<dbReference type="Pfam" id="PF07690">
    <property type="entry name" value="MFS_1"/>
    <property type="match status" value="1"/>
</dbReference>
<dbReference type="RefSeq" id="WP_128600647.1">
    <property type="nucleotide sequence ID" value="NZ_MLFS01000018.1"/>
</dbReference>
<keyword evidence="5" id="KW-1003">Cell membrane</keyword>
<dbReference type="InterPro" id="IPR005275">
    <property type="entry name" value="Lfuc_symporter_FucP"/>
</dbReference>
<dbReference type="NCBIfam" id="TIGR00885">
    <property type="entry name" value="fucP"/>
    <property type="match status" value="1"/>
</dbReference>
<keyword evidence="8 11" id="KW-0812">Transmembrane</keyword>
<gene>
    <name evidence="13" type="ORF">HA48_08475</name>
</gene>
<feature type="transmembrane region" description="Helical" evidence="11">
    <location>
        <begin position="188"/>
        <end position="204"/>
    </location>
</feature>
<comment type="caution">
    <text evidence="13">The sequence shown here is derived from an EMBL/GenBank/DDBJ whole genome shotgun (WGS) entry which is preliminary data.</text>
</comment>
<feature type="transmembrane region" description="Helical" evidence="11">
    <location>
        <begin position="115"/>
        <end position="138"/>
    </location>
</feature>
<accession>A0A1X1DA97</accession>
<feature type="domain" description="Major facilitator superfamily (MFS) profile" evidence="12">
    <location>
        <begin position="23"/>
        <end position="412"/>
    </location>
</feature>
<evidence type="ECO:0000256" key="1">
    <source>
        <dbReference type="ARBA" id="ARBA00003321"/>
    </source>
</evidence>
<dbReference type="GO" id="GO:0005886">
    <property type="term" value="C:plasma membrane"/>
    <property type="evidence" value="ECO:0007669"/>
    <property type="project" value="UniProtKB-SubCell"/>
</dbReference>
<dbReference type="NCBIfam" id="TIGR01272">
    <property type="entry name" value="gluP"/>
    <property type="match status" value="1"/>
</dbReference>
<organism evidence="13 14">
    <name type="scientific">Pantoea wallisii</name>
    <dbReference type="NCBI Taxonomy" id="1076551"/>
    <lineage>
        <taxon>Bacteria</taxon>
        <taxon>Pseudomonadati</taxon>
        <taxon>Pseudomonadota</taxon>
        <taxon>Gammaproteobacteria</taxon>
        <taxon>Enterobacterales</taxon>
        <taxon>Erwiniaceae</taxon>
        <taxon>Pantoea</taxon>
    </lineage>
</organism>
<keyword evidence="10 11" id="KW-0472">Membrane</keyword>
<keyword evidence="7" id="KW-0762">Sugar transport</keyword>
<feature type="transmembrane region" description="Helical" evidence="11">
    <location>
        <begin position="384"/>
        <end position="402"/>
    </location>
</feature>
<dbReference type="Gene3D" id="1.20.1250.20">
    <property type="entry name" value="MFS general substrate transporter like domains"/>
    <property type="match status" value="2"/>
</dbReference>
<evidence type="ECO:0000313" key="14">
    <source>
        <dbReference type="Proteomes" id="UP000193104"/>
    </source>
</evidence>
<feature type="transmembrane region" description="Helical" evidence="11">
    <location>
        <begin position="61"/>
        <end position="81"/>
    </location>
</feature>
<comment type="subcellular location">
    <subcellularLocation>
        <location evidence="2">Cell inner membrane</location>
        <topology evidence="2">Multi-pass membrane protein</topology>
    </subcellularLocation>
</comment>
<feature type="transmembrane region" description="Helical" evidence="11">
    <location>
        <begin position="325"/>
        <end position="346"/>
    </location>
</feature>
<keyword evidence="4" id="KW-0813">Transport</keyword>
<evidence type="ECO:0000256" key="6">
    <source>
        <dbReference type="ARBA" id="ARBA00022519"/>
    </source>
</evidence>
<reference evidence="13 14" key="1">
    <citation type="journal article" date="2017" name="Antonie Van Leeuwenhoek">
        <title>Phylogenomic resolution of the bacterial genus Pantoea and its relationship with Erwinia and Tatumella.</title>
        <authorList>
            <person name="Palmer M."/>
            <person name="Steenkamp E.T."/>
            <person name="Coetzee M.P."/>
            <person name="Chan W.Y."/>
            <person name="van Zyl E."/>
            <person name="De Maayer P."/>
            <person name="Coutinho T.A."/>
            <person name="Blom J."/>
            <person name="Smits T.H."/>
            <person name="Duffy B."/>
            <person name="Venter S.N."/>
        </authorList>
    </citation>
    <scope>NUCLEOTIDE SEQUENCE [LARGE SCALE GENOMIC DNA]</scope>
    <source>
        <strain evidence="13 14">LMG 26277</strain>
    </source>
</reference>
<feature type="transmembrane region" description="Helical" evidence="11">
    <location>
        <begin position="233"/>
        <end position="258"/>
    </location>
</feature>
<evidence type="ECO:0000259" key="12">
    <source>
        <dbReference type="PROSITE" id="PS50850"/>
    </source>
</evidence>
<evidence type="ECO:0000256" key="3">
    <source>
        <dbReference type="ARBA" id="ARBA00009120"/>
    </source>
</evidence>
<feature type="transmembrane region" description="Helical" evidence="11">
    <location>
        <begin position="270"/>
        <end position="287"/>
    </location>
</feature>
<evidence type="ECO:0000256" key="5">
    <source>
        <dbReference type="ARBA" id="ARBA00022475"/>
    </source>
</evidence>
<keyword evidence="14" id="KW-1185">Reference proteome</keyword>
<dbReference type="PANTHER" id="PTHR43702:SF3">
    <property type="entry name" value="PROTEIN TSGA"/>
    <property type="match status" value="1"/>
</dbReference>
<dbReference type="InterPro" id="IPR020846">
    <property type="entry name" value="MFS_dom"/>
</dbReference>
<dbReference type="InterPro" id="IPR050375">
    <property type="entry name" value="MFS_TsgA-like"/>
</dbReference>
<feature type="transmembrane region" description="Helical" evidence="11">
    <location>
        <begin position="20"/>
        <end position="41"/>
    </location>
</feature>
<dbReference type="GO" id="GO:0005354">
    <property type="term" value="F:galactose transmembrane transporter activity"/>
    <property type="evidence" value="ECO:0007669"/>
    <property type="project" value="InterPro"/>
</dbReference>
<feature type="transmembrane region" description="Helical" evidence="11">
    <location>
        <begin position="88"/>
        <end position="109"/>
    </location>
</feature>
<name>A0A1X1DA97_9GAMM</name>
<evidence type="ECO:0000256" key="10">
    <source>
        <dbReference type="ARBA" id="ARBA00023136"/>
    </source>
</evidence>
<dbReference type="InterPro" id="IPR036259">
    <property type="entry name" value="MFS_trans_sf"/>
</dbReference>
<evidence type="ECO:0000256" key="11">
    <source>
        <dbReference type="SAM" id="Phobius"/>
    </source>
</evidence>
<dbReference type="SUPFAM" id="SSF103473">
    <property type="entry name" value="MFS general substrate transporter"/>
    <property type="match status" value="1"/>
</dbReference>
<evidence type="ECO:0000256" key="7">
    <source>
        <dbReference type="ARBA" id="ARBA00022597"/>
    </source>
</evidence>
<dbReference type="AlphaFoldDB" id="A0A1X1DA97"/>
<dbReference type="InterPro" id="IPR011701">
    <property type="entry name" value="MFS"/>
</dbReference>
<dbReference type="GO" id="GO:0055056">
    <property type="term" value="F:D-glucose transmembrane transporter activity"/>
    <property type="evidence" value="ECO:0007669"/>
    <property type="project" value="InterPro"/>
</dbReference>
<sequence length="417" mass="44930">MSTQRVETPENMGVGGTISLRWAFMLITTLFFMWGVSYGLLDVLNKHFQETLNVTKAQSGLLQAAYFGAYFIVALPAGYFMSRHGYKAGILAGLSLYAIGALLFVPAAMMNNFPAFLFALFVLACGLGCLETAANPYATILGDVHGAERRLNLAQSFNGLGQFVGPMIGGTLFFTHASSDAAQNSVKMTYVVIAFVVIAIALLFKRTPLPDIREAASEHVQQRGATLWQQKHFVGGVIAQFFYVAAQVGVGAFFINYATEHWQGVTNQSAAYMLSIGMVSFMIGRFFSTWLMGRVKPAVMLALYALINIVLCAIVMLGAGDVSVIALIAIFFFMSTMFPTIFAMGVKNLGHATKQASSFMIMAIVGGAIMPYFMGLISDNISTAVAYGLPLVCFGVVLVYALSSVNLHNRRSGGPVG</sequence>
<dbReference type="GO" id="GO:1904659">
    <property type="term" value="P:D-glucose transmembrane transport"/>
    <property type="evidence" value="ECO:0007669"/>
    <property type="project" value="InterPro"/>
</dbReference>
<evidence type="ECO:0000313" key="13">
    <source>
        <dbReference type="EMBL" id="ORM73596.1"/>
    </source>
</evidence>
<comment type="function">
    <text evidence="1">Intake of glucose and galactose.</text>
</comment>
<dbReference type="CDD" id="cd17394">
    <property type="entry name" value="MFS_FucP_like"/>
    <property type="match status" value="1"/>
</dbReference>
<dbReference type="GO" id="GO:0015535">
    <property type="term" value="F:fucose:proton symporter activity"/>
    <property type="evidence" value="ECO:0007669"/>
    <property type="project" value="InterPro"/>
</dbReference>
<keyword evidence="9 11" id="KW-1133">Transmembrane helix</keyword>
<feature type="transmembrane region" description="Helical" evidence="11">
    <location>
        <begin position="358"/>
        <end position="378"/>
    </location>
</feature>
<dbReference type="OrthoDB" id="9795150at2"/>
<proteinExistence type="inferred from homology"/>
<evidence type="ECO:0000256" key="2">
    <source>
        <dbReference type="ARBA" id="ARBA00004429"/>
    </source>
</evidence>
<feature type="transmembrane region" description="Helical" evidence="11">
    <location>
        <begin position="159"/>
        <end position="176"/>
    </location>
</feature>
<keyword evidence="6" id="KW-0997">Cell inner membrane</keyword>
<protein>
    <submittedName>
        <fullName evidence="13">L-fucose:H+ symporter permease</fullName>
    </submittedName>
</protein>
<evidence type="ECO:0000256" key="4">
    <source>
        <dbReference type="ARBA" id="ARBA00022448"/>
    </source>
</evidence>
<evidence type="ECO:0000256" key="8">
    <source>
        <dbReference type="ARBA" id="ARBA00022692"/>
    </source>
</evidence>
<dbReference type="STRING" id="1076551.HA48_08475"/>
<dbReference type="PROSITE" id="PS50850">
    <property type="entry name" value="MFS"/>
    <property type="match status" value="1"/>
</dbReference>